<organism evidence="1 2">
    <name type="scientific">Tilletia caries</name>
    <name type="common">wheat bunt fungus</name>
    <dbReference type="NCBI Taxonomy" id="13290"/>
    <lineage>
        <taxon>Eukaryota</taxon>
        <taxon>Fungi</taxon>
        <taxon>Dikarya</taxon>
        <taxon>Basidiomycota</taxon>
        <taxon>Ustilaginomycotina</taxon>
        <taxon>Exobasidiomycetes</taxon>
        <taxon>Tilletiales</taxon>
        <taxon>Tilletiaceae</taxon>
        <taxon>Tilletia</taxon>
    </lineage>
</organism>
<reference evidence="1" key="1">
    <citation type="submission" date="2020-10" db="EMBL/GenBank/DDBJ databases">
        <authorList>
            <person name="Sedaghatjoo S."/>
        </authorList>
    </citation>
    <scope>NUCLEOTIDE SEQUENCE</scope>
    <source>
        <strain evidence="1">AZH3</strain>
    </source>
</reference>
<keyword evidence="2" id="KW-1185">Reference proteome</keyword>
<proteinExistence type="predicted"/>
<dbReference type="EMBL" id="CAJHJG010006078">
    <property type="protein sequence ID" value="CAD6954744.1"/>
    <property type="molecule type" value="Genomic_DNA"/>
</dbReference>
<comment type="caution">
    <text evidence="1">The sequence shown here is derived from an EMBL/GenBank/DDBJ whole genome shotgun (WGS) entry which is preliminary data.</text>
</comment>
<name>A0ABN7J631_9BASI</name>
<accession>A0ABN7J631</accession>
<dbReference type="Proteomes" id="UP000836402">
    <property type="component" value="Unassembled WGS sequence"/>
</dbReference>
<feature type="non-terminal residue" evidence="1">
    <location>
        <position position="1"/>
    </location>
</feature>
<evidence type="ECO:0000313" key="2">
    <source>
        <dbReference type="Proteomes" id="UP000836402"/>
    </source>
</evidence>
<sequence>RTLAPVTHLLGNQRSSVAEDQRVVVLDTLRRDRWTTRGGEDNARRRCWSFRIWANSAVMRLKADDEDGDDDPLPLERICVRGSRGKRLDWRAQETRTQ</sequence>
<protein>
    <submittedName>
        <fullName evidence="1">Uncharacterized protein</fullName>
    </submittedName>
</protein>
<evidence type="ECO:0000313" key="1">
    <source>
        <dbReference type="EMBL" id="CAD6954744.1"/>
    </source>
</evidence>
<gene>
    <name evidence="1" type="ORF">JKIAZH3_G4021</name>
</gene>